<keyword evidence="1" id="KW-0732">Signal</keyword>
<dbReference type="Pfam" id="PF21172">
    <property type="entry name" value="CueP"/>
    <property type="match status" value="1"/>
</dbReference>
<gene>
    <name evidence="2" type="ORF">WAK64_21425</name>
</gene>
<dbReference type="Gene3D" id="2.60.40.3700">
    <property type="match status" value="1"/>
</dbReference>
<dbReference type="PROSITE" id="PS51257">
    <property type="entry name" value="PROKAR_LIPOPROTEIN"/>
    <property type="match status" value="1"/>
</dbReference>
<accession>A0ABU8HJY9</accession>
<dbReference type="InterPro" id="IPR047808">
    <property type="entry name" value="CueP-like"/>
</dbReference>
<name>A0ABU8HJY9_9BACI</name>
<dbReference type="Proteomes" id="UP001312865">
    <property type="component" value="Unassembled WGS sequence"/>
</dbReference>
<evidence type="ECO:0000313" key="3">
    <source>
        <dbReference type="Proteomes" id="UP001312865"/>
    </source>
</evidence>
<reference evidence="2 3" key="1">
    <citation type="journal article" date="2018" name="J. Microbiol.">
        <title>Bacillus spongiae sp. nov., isolated from sponge of Jeju Island.</title>
        <authorList>
            <person name="Lee G.E."/>
            <person name="Im W.T."/>
            <person name="Park J.S."/>
        </authorList>
    </citation>
    <scope>NUCLEOTIDE SEQUENCE [LARGE SCALE GENOMIC DNA]</scope>
    <source>
        <strain evidence="2 3">135PIL107-10</strain>
    </source>
</reference>
<evidence type="ECO:0000256" key="1">
    <source>
        <dbReference type="SAM" id="SignalP"/>
    </source>
</evidence>
<organism evidence="2 3">
    <name type="scientific">Bacillus spongiae</name>
    <dbReference type="NCBI Taxonomy" id="2683610"/>
    <lineage>
        <taxon>Bacteria</taxon>
        <taxon>Bacillati</taxon>
        <taxon>Bacillota</taxon>
        <taxon>Bacilli</taxon>
        <taxon>Bacillales</taxon>
        <taxon>Bacillaceae</taxon>
        <taxon>Bacillus</taxon>
    </lineage>
</organism>
<dbReference type="RefSeq" id="WP_336589031.1">
    <property type="nucleotide sequence ID" value="NZ_JBBAXC010000031.1"/>
</dbReference>
<protein>
    <submittedName>
        <fullName evidence="2">CueP family metal-binding protein</fullName>
    </submittedName>
</protein>
<evidence type="ECO:0000313" key="2">
    <source>
        <dbReference type="EMBL" id="MEI5909587.1"/>
    </source>
</evidence>
<feature type="chain" id="PRO_5046827491" evidence="1">
    <location>
        <begin position="18"/>
        <end position="175"/>
    </location>
</feature>
<dbReference type="NCBIfam" id="NF038094">
    <property type="entry name" value="CueP_fam"/>
    <property type="match status" value="1"/>
</dbReference>
<dbReference type="EMBL" id="JBBAXC010000031">
    <property type="protein sequence ID" value="MEI5909587.1"/>
    <property type="molecule type" value="Genomic_DNA"/>
</dbReference>
<sequence length="175" mass="19758">MKINRLFVALTAIFLLAACSDDQTQTQQKTDSPSIKDLVHDYSVGNIKVETASITSEHLIVKDTNEEERTYDLPKDEFFVSIAPYINKTHPCTNHNLTSCQGELANKTFDVVIEDSTGKIIVDENMVSGKNGFLDLWLPRDKEYQVRIKYDGKMVESNLSTFKKDGTCVTTMQLL</sequence>
<proteinExistence type="predicted"/>
<comment type="caution">
    <text evidence="2">The sequence shown here is derived from an EMBL/GenBank/DDBJ whole genome shotgun (WGS) entry which is preliminary data.</text>
</comment>
<keyword evidence="3" id="KW-1185">Reference proteome</keyword>
<feature type="signal peptide" evidence="1">
    <location>
        <begin position="1"/>
        <end position="17"/>
    </location>
</feature>